<dbReference type="Gene3D" id="3.60.21.10">
    <property type="match status" value="1"/>
</dbReference>
<evidence type="ECO:0000259" key="1">
    <source>
        <dbReference type="PROSITE" id="PS00125"/>
    </source>
</evidence>
<sequence>MSTTRYQKIDAHNYRHIWAVGDIHGDYQLLQSRLHQLSFCPETDLLISTGDNIDRGAESLNVLRLLNHPWFTSVKGNHEAMALDAFATGDGNMWLASGGDWFFDLNKTEQKEAIDLLLRFHHLPHIIELDNDNIKYIIAHADYPGDKYQFGKEIAESELLWPVDRVQKSLKGESQKINGADRFIFDHMMFDNIQTFANQIYIDTGSPKSGRLSFYKIK</sequence>
<keyword evidence="5" id="KW-1185">Reference proteome</keyword>
<evidence type="ECO:0000313" key="3">
    <source>
        <dbReference type="EMBL" id="RDR26652.1"/>
    </source>
</evidence>
<accession>A0A370V6Z6</accession>
<dbReference type="Proteomes" id="UP000254454">
    <property type="component" value="Unassembled WGS sequence"/>
</dbReference>
<dbReference type="InterPro" id="IPR029052">
    <property type="entry name" value="Metallo-depent_PP-like"/>
</dbReference>
<organism evidence="3 4">
    <name type="scientific">Escherichia marmotae</name>
    <dbReference type="NCBI Taxonomy" id="1499973"/>
    <lineage>
        <taxon>Bacteria</taxon>
        <taxon>Pseudomonadati</taxon>
        <taxon>Pseudomonadota</taxon>
        <taxon>Gammaproteobacteria</taxon>
        <taxon>Enterobacterales</taxon>
        <taxon>Enterobacteriaceae</taxon>
        <taxon>Escherichia</taxon>
    </lineage>
</organism>
<protein>
    <submittedName>
        <fullName evidence="2">Protein-serine/threonine phosphatase</fullName>
    </submittedName>
    <submittedName>
        <fullName evidence="3">Serine/threonine-protein phosphatase 2</fullName>
        <ecNumber evidence="2 3">3.1.3.16</ecNumber>
    </submittedName>
</protein>
<evidence type="ECO:0000313" key="5">
    <source>
        <dbReference type="Proteomes" id="UP001235723"/>
    </source>
</evidence>
<keyword evidence="3" id="KW-0378">Hydrolase</keyword>
<dbReference type="InterPro" id="IPR050126">
    <property type="entry name" value="Ap4A_hydrolase"/>
</dbReference>
<proteinExistence type="predicted"/>
<dbReference type="PANTHER" id="PTHR42850">
    <property type="entry name" value="METALLOPHOSPHOESTERASE"/>
    <property type="match status" value="1"/>
</dbReference>
<reference evidence="2 5" key="2">
    <citation type="submission" date="2021-05" db="EMBL/GenBank/DDBJ databases">
        <title>Genome sequence of E. marmotae isolates.</title>
        <authorList>
            <person name="Binsker U."/>
            <person name="Hammerl J.A."/>
        </authorList>
    </citation>
    <scope>NUCLEOTIDE SEQUENCE [LARGE SCALE GENOMIC DNA]</scope>
    <source>
        <strain evidence="2 5">21-MO00586</strain>
    </source>
</reference>
<dbReference type="InterPro" id="IPR004843">
    <property type="entry name" value="Calcineurin-like_PHP"/>
</dbReference>
<dbReference type="AlphaFoldDB" id="A0A370V6Z6"/>
<dbReference type="NCBIfam" id="NF007425">
    <property type="entry name" value="PRK09968.1"/>
    <property type="match status" value="1"/>
</dbReference>
<dbReference type="InterPro" id="IPR006186">
    <property type="entry name" value="Ser/Thr-sp_prot-phosphatase"/>
</dbReference>
<dbReference type="GO" id="GO:0110154">
    <property type="term" value="P:RNA decapping"/>
    <property type="evidence" value="ECO:0007669"/>
    <property type="project" value="TreeGrafter"/>
</dbReference>
<dbReference type="EMBL" id="QONO01000094">
    <property type="protein sequence ID" value="RDR26652.1"/>
    <property type="molecule type" value="Genomic_DNA"/>
</dbReference>
<dbReference type="Proteomes" id="UP001235723">
    <property type="component" value="Unassembled WGS sequence"/>
</dbReference>
<reference evidence="3 4" key="1">
    <citation type="submission" date="2018-06" db="EMBL/GenBank/DDBJ databases">
        <title>Recombination Drives Gene Content and Phenotype Evolution in Wild Type E. coli Strains.</title>
        <authorList>
            <person name="Field C.M."/>
            <person name="Silander O.K."/>
            <person name="Van Nimwegen E."/>
        </authorList>
    </citation>
    <scope>NUCLEOTIDE SEQUENCE [LARGE SCALE GENOMIC DNA]</scope>
    <source>
        <strain evidence="3 4">SC344</strain>
    </source>
</reference>
<dbReference type="EC" id="3.1.3.16" evidence="2 3"/>
<feature type="domain" description="Serine/threonine specific protein phosphatases" evidence="1">
    <location>
        <begin position="74"/>
        <end position="79"/>
    </location>
</feature>
<dbReference type="GO" id="GO:0004722">
    <property type="term" value="F:protein serine/threonine phosphatase activity"/>
    <property type="evidence" value="ECO:0007669"/>
    <property type="project" value="UniProtKB-EC"/>
</dbReference>
<dbReference type="RefSeq" id="WP_061090731.1">
    <property type="nucleotide sequence ID" value="NZ_CP072689.1"/>
</dbReference>
<dbReference type="PROSITE" id="PS00125">
    <property type="entry name" value="SER_THR_PHOSPHATASE"/>
    <property type="match status" value="1"/>
</dbReference>
<name>A0A370V6Z6_9ESCH</name>
<comment type="caution">
    <text evidence="3">The sequence shown here is derived from an EMBL/GenBank/DDBJ whole genome shotgun (WGS) entry which is preliminary data.</text>
</comment>
<evidence type="ECO:0000313" key="4">
    <source>
        <dbReference type="Proteomes" id="UP000254454"/>
    </source>
</evidence>
<dbReference type="GO" id="GO:0008803">
    <property type="term" value="F:bis(5'-nucleosyl)-tetraphosphatase (symmetrical) activity"/>
    <property type="evidence" value="ECO:0007669"/>
    <property type="project" value="TreeGrafter"/>
</dbReference>
<dbReference type="GO" id="GO:0005737">
    <property type="term" value="C:cytoplasm"/>
    <property type="evidence" value="ECO:0007669"/>
    <property type="project" value="TreeGrafter"/>
</dbReference>
<dbReference type="GeneID" id="86947586"/>
<dbReference type="PANTHER" id="PTHR42850:SF8">
    <property type="entry name" value="SERINE_THREONINE-PROTEIN PHOSPHATASE 2"/>
    <property type="match status" value="1"/>
</dbReference>
<evidence type="ECO:0000313" key="2">
    <source>
        <dbReference type="EMBL" id="MDQ9293677.1"/>
    </source>
</evidence>
<gene>
    <name evidence="3" type="primary">pphB</name>
    <name evidence="3" type="ORF">C4A13_01815</name>
    <name evidence="2" type="ORF">KJE03_09325</name>
</gene>
<dbReference type="Pfam" id="PF00149">
    <property type="entry name" value="Metallophos"/>
    <property type="match status" value="1"/>
</dbReference>
<dbReference type="SUPFAM" id="SSF56300">
    <property type="entry name" value="Metallo-dependent phosphatases"/>
    <property type="match status" value="1"/>
</dbReference>
<dbReference type="EMBL" id="JAHCRT010000004">
    <property type="protein sequence ID" value="MDQ9293677.1"/>
    <property type="molecule type" value="Genomic_DNA"/>
</dbReference>